<dbReference type="Proteomes" id="UP000228952">
    <property type="component" value="Unassembled WGS sequence"/>
</dbReference>
<comment type="caution">
    <text evidence="1">The sequence shown here is derived from an EMBL/GenBank/DDBJ whole genome shotgun (WGS) entry which is preliminary data.</text>
</comment>
<dbReference type="AlphaFoldDB" id="A0A2M7W191"/>
<dbReference type="EMBL" id="PFQB01000098">
    <property type="protein sequence ID" value="PJA13058.1"/>
    <property type="molecule type" value="Genomic_DNA"/>
</dbReference>
<proteinExistence type="predicted"/>
<accession>A0A2M7W191</accession>
<evidence type="ECO:0000313" key="1">
    <source>
        <dbReference type="EMBL" id="PJA13058.1"/>
    </source>
</evidence>
<name>A0A2M7W191_9BACT</name>
<reference evidence="2" key="1">
    <citation type="submission" date="2017-09" db="EMBL/GenBank/DDBJ databases">
        <title>Depth-based differentiation of microbial function through sediment-hosted aquifers and enrichment of novel symbionts in the deep terrestrial subsurface.</title>
        <authorList>
            <person name="Probst A.J."/>
            <person name="Ladd B."/>
            <person name="Jarett J.K."/>
            <person name="Geller-Mcgrath D.E."/>
            <person name="Sieber C.M.K."/>
            <person name="Emerson J.B."/>
            <person name="Anantharaman K."/>
            <person name="Thomas B.C."/>
            <person name="Malmstrom R."/>
            <person name="Stieglmeier M."/>
            <person name="Klingl A."/>
            <person name="Woyke T."/>
            <person name="Ryan C.M."/>
            <person name="Banfield J.F."/>
        </authorList>
    </citation>
    <scope>NUCLEOTIDE SEQUENCE [LARGE SCALE GENOMIC DNA]</scope>
</reference>
<organism evidence="1 2">
    <name type="scientific">Candidatus Dojkabacteria bacterium CG_4_10_14_0_2_um_filter_Dojkabacteria_WS6_41_15</name>
    <dbReference type="NCBI Taxonomy" id="2014249"/>
    <lineage>
        <taxon>Bacteria</taxon>
        <taxon>Candidatus Dojkabacteria</taxon>
    </lineage>
</organism>
<gene>
    <name evidence="1" type="ORF">COX64_03880</name>
</gene>
<protein>
    <submittedName>
        <fullName evidence="1">Uncharacterized protein</fullName>
    </submittedName>
</protein>
<evidence type="ECO:0000313" key="2">
    <source>
        <dbReference type="Proteomes" id="UP000228952"/>
    </source>
</evidence>
<sequence>MSVSSLLLKKDWLGLYLSRLPFPKSLYYFVFLSRYYKFLLEYLSLEQIVVLHQGYEKYLDSELSSKALLDTLLLDTLIFAKAYEDDRTLELILENWTETIVKAHSFDLVKRATEDQIVLRVERAIYLLLDTRNLMPNDVSQYKQFFTSYYIMRQIFDDIGDYVDDMRNGIRTFVLEVGKVKARETILKHHFNIQRLQMPLYYKRLINLYCQYYLK</sequence>